<dbReference type="PANTHER" id="PTHR34477:SF1">
    <property type="entry name" value="UPF0213 PROTEIN YHBQ"/>
    <property type="match status" value="1"/>
</dbReference>
<evidence type="ECO:0000313" key="3">
    <source>
        <dbReference type="EMBL" id="MBS9524416.1"/>
    </source>
</evidence>
<evidence type="ECO:0000313" key="4">
    <source>
        <dbReference type="Proteomes" id="UP001319104"/>
    </source>
</evidence>
<keyword evidence="4" id="KW-1185">Reference proteome</keyword>
<dbReference type="InterPro" id="IPR000305">
    <property type="entry name" value="GIY-YIG_endonuc"/>
</dbReference>
<dbReference type="InterPro" id="IPR050190">
    <property type="entry name" value="UPF0213_domain"/>
</dbReference>
<accession>A0AAP2CGV2</accession>
<dbReference type="Gene3D" id="3.40.1440.10">
    <property type="entry name" value="GIY-YIG endonuclease"/>
    <property type="match status" value="1"/>
</dbReference>
<dbReference type="InterPro" id="IPR035901">
    <property type="entry name" value="GIY-YIG_endonuc_sf"/>
</dbReference>
<dbReference type="Pfam" id="PF01541">
    <property type="entry name" value="GIY-YIG"/>
    <property type="match status" value="1"/>
</dbReference>
<dbReference type="SUPFAM" id="SSF82771">
    <property type="entry name" value="GIY-YIG endonuclease"/>
    <property type="match status" value="1"/>
</dbReference>
<dbReference type="AlphaFoldDB" id="A0AAP2CGV2"/>
<gene>
    <name evidence="3" type="ORF">KI659_10355</name>
</gene>
<dbReference type="Proteomes" id="UP001319104">
    <property type="component" value="Unassembled WGS sequence"/>
</dbReference>
<feature type="domain" description="GIY-YIG" evidence="2">
    <location>
        <begin position="1"/>
        <end position="75"/>
    </location>
</feature>
<dbReference type="RefSeq" id="WP_213945272.1">
    <property type="nucleotide sequence ID" value="NZ_JAHBGI010000001.1"/>
</dbReference>
<dbReference type="EMBL" id="JAHCMY010000004">
    <property type="protein sequence ID" value="MBS9524416.1"/>
    <property type="molecule type" value="Genomic_DNA"/>
</dbReference>
<comment type="similarity">
    <text evidence="1">Belongs to the UPF0213 family.</text>
</comment>
<comment type="caution">
    <text evidence="3">The sequence shown here is derived from an EMBL/GenBank/DDBJ whole genome shotgun (WGS) entry which is preliminary data.</text>
</comment>
<protein>
    <submittedName>
        <fullName evidence="3">GIY-YIG nuclease family protein</fullName>
    </submittedName>
</protein>
<organism evidence="3 4">
    <name type="scientific">Litoribacter ruber</name>
    <dbReference type="NCBI Taxonomy" id="702568"/>
    <lineage>
        <taxon>Bacteria</taxon>
        <taxon>Pseudomonadati</taxon>
        <taxon>Bacteroidota</taxon>
        <taxon>Cytophagia</taxon>
        <taxon>Cytophagales</taxon>
        <taxon>Cyclobacteriaceae</taxon>
        <taxon>Litoribacter</taxon>
    </lineage>
</organism>
<dbReference type="PROSITE" id="PS50164">
    <property type="entry name" value="GIY_YIG"/>
    <property type="match status" value="1"/>
</dbReference>
<reference evidence="3 4" key="1">
    <citation type="submission" date="2021-05" db="EMBL/GenBank/DDBJ databases">
        <authorList>
            <person name="Zhang Z.D."/>
            <person name="Osman G."/>
        </authorList>
    </citation>
    <scope>NUCLEOTIDE SEQUENCE [LARGE SCALE GENOMIC DNA]</scope>
    <source>
        <strain evidence="3 4">KCTC 32217</strain>
    </source>
</reference>
<evidence type="ECO:0000259" key="2">
    <source>
        <dbReference type="PROSITE" id="PS50164"/>
    </source>
</evidence>
<dbReference type="CDD" id="cd10449">
    <property type="entry name" value="GIY-YIG_SLX1_like"/>
    <property type="match status" value="1"/>
</dbReference>
<sequence>MFFVYAIKSKVDGRIYVGFSTDPVKRLKEHNAGKTKSTKGFRPWEIIYQETAKTRTEARAREIFLKSGSGKEFLKSIKDLGIL</sequence>
<evidence type="ECO:0000256" key="1">
    <source>
        <dbReference type="ARBA" id="ARBA00007435"/>
    </source>
</evidence>
<proteinExistence type="inferred from homology"/>
<name>A0AAP2CGV2_9BACT</name>
<dbReference type="PANTHER" id="PTHR34477">
    <property type="entry name" value="UPF0213 PROTEIN YHBQ"/>
    <property type="match status" value="1"/>
</dbReference>